<feature type="region of interest" description="Disordered" evidence="1">
    <location>
        <begin position="78"/>
        <end position="99"/>
    </location>
</feature>
<dbReference type="Proteomes" id="UP001491310">
    <property type="component" value="Unassembled WGS sequence"/>
</dbReference>
<evidence type="ECO:0000313" key="3">
    <source>
        <dbReference type="EMBL" id="KAK9915370.1"/>
    </source>
</evidence>
<comment type="caution">
    <text evidence="3">The sequence shown here is derived from an EMBL/GenBank/DDBJ whole genome shotgun (WGS) entry which is preliminary data.</text>
</comment>
<keyword evidence="2" id="KW-0732">Signal</keyword>
<dbReference type="EMBL" id="JALJOT010000005">
    <property type="protein sequence ID" value="KAK9915370.1"/>
    <property type="molecule type" value="Genomic_DNA"/>
</dbReference>
<reference evidence="3 4" key="1">
    <citation type="journal article" date="2024" name="Nat. Commun.">
        <title>Phylogenomics reveals the evolutionary origins of lichenization in chlorophyte algae.</title>
        <authorList>
            <person name="Puginier C."/>
            <person name="Libourel C."/>
            <person name="Otte J."/>
            <person name="Skaloud P."/>
            <person name="Haon M."/>
            <person name="Grisel S."/>
            <person name="Petersen M."/>
            <person name="Berrin J.G."/>
            <person name="Delaux P.M."/>
            <person name="Dal Grande F."/>
            <person name="Keller J."/>
        </authorList>
    </citation>
    <scope>NUCLEOTIDE SEQUENCE [LARGE SCALE GENOMIC DNA]</scope>
    <source>
        <strain evidence="3 4">SAG 216-7</strain>
    </source>
</reference>
<feature type="chain" id="PRO_5046892948" evidence="2">
    <location>
        <begin position="22"/>
        <end position="167"/>
    </location>
</feature>
<protein>
    <submittedName>
        <fullName evidence="3">Uncharacterized protein</fullName>
    </submittedName>
</protein>
<evidence type="ECO:0000256" key="2">
    <source>
        <dbReference type="SAM" id="SignalP"/>
    </source>
</evidence>
<feature type="region of interest" description="Disordered" evidence="1">
    <location>
        <begin position="144"/>
        <end position="167"/>
    </location>
</feature>
<gene>
    <name evidence="3" type="ORF">WJX75_008122</name>
</gene>
<proteinExistence type="predicted"/>
<evidence type="ECO:0000256" key="1">
    <source>
        <dbReference type="SAM" id="MobiDB-lite"/>
    </source>
</evidence>
<feature type="signal peptide" evidence="2">
    <location>
        <begin position="1"/>
        <end position="21"/>
    </location>
</feature>
<feature type="compositionally biased region" description="Low complexity" evidence="1">
    <location>
        <begin position="144"/>
        <end position="153"/>
    </location>
</feature>
<name>A0ABR2YVH6_9CHLO</name>
<keyword evidence="4" id="KW-1185">Reference proteome</keyword>
<sequence length="167" mass="16567">MMSVRGLQIVFCLIFIAGIRAESAAAAGENSASAKVTAAPLADVPQNGTRNGEGNGKFFVKIGGAAAFADTTASDGTGNGAGSGNNNGNKATGSGNGNGNGNNNAQITIINDPAFLTCPPCQYYDPSTQLCVSVQSCLNTKPAAAANASPPANTLTVGGTAGRKLRM</sequence>
<organism evidence="3 4">
    <name type="scientific">Coccomyxa subellipsoidea</name>
    <dbReference type="NCBI Taxonomy" id="248742"/>
    <lineage>
        <taxon>Eukaryota</taxon>
        <taxon>Viridiplantae</taxon>
        <taxon>Chlorophyta</taxon>
        <taxon>core chlorophytes</taxon>
        <taxon>Trebouxiophyceae</taxon>
        <taxon>Trebouxiophyceae incertae sedis</taxon>
        <taxon>Coccomyxaceae</taxon>
        <taxon>Coccomyxa</taxon>
    </lineage>
</organism>
<accession>A0ABR2YVH6</accession>
<evidence type="ECO:0000313" key="4">
    <source>
        <dbReference type="Proteomes" id="UP001491310"/>
    </source>
</evidence>